<evidence type="ECO:0000259" key="1">
    <source>
        <dbReference type="Pfam" id="PF08357"/>
    </source>
</evidence>
<dbReference type="Proteomes" id="UP000005408">
    <property type="component" value="Unassembled WGS sequence"/>
</dbReference>
<organism evidence="2">
    <name type="scientific">Magallana gigas</name>
    <name type="common">Pacific oyster</name>
    <name type="synonym">Crassostrea gigas</name>
    <dbReference type="NCBI Taxonomy" id="29159"/>
    <lineage>
        <taxon>Eukaryota</taxon>
        <taxon>Metazoa</taxon>
        <taxon>Spiralia</taxon>
        <taxon>Lophotrochozoa</taxon>
        <taxon>Mollusca</taxon>
        <taxon>Bivalvia</taxon>
        <taxon>Autobranchia</taxon>
        <taxon>Pteriomorphia</taxon>
        <taxon>Ostreida</taxon>
        <taxon>Ostreoidea</taxon>
        <taxon>Ostreidae</taxon>
        <taxon>Magallana</taxon>
    </lineage>
</organism>
<keyword evidence="4" id="KW-1185">Reference proteome</keyword>
<dbReference type="EnsemblMetazoa" id="G5677.7">
    <property type="protein sequence ID" value="G5677.7:cds"/>
    <property type="gene ID" value="G5677"/>
</dbReference>
<dbReference type="OrthoDB" id="6144873at2759"/>
<gene>
    <name evidence="2" type="ORF">CGI_10027691</name>
</gene>
<reference evidence="3" key="2">
    <citation type="submission" date="2022-08" db="UniProtKB">
        <authorList>
            <consortium name="EnsemblMetazoa"/>
        </authorList>
    </citation>
    <scope>IDENTIFICATION</scope>
    <source>
        <strain evidence="3">05x7-T-G4-1.051#20</strain>
    </source>
</reference>
<dbReference type="InterPro" id="IPR013568">
    <property type="entry name" value="SEFIR_dom"/>
</dbReference>
<sequence>MDMRSKRLDFFPPSFKKCKCKDCYGYEKYVKEGSQVNHSVLQTKSGCKNDLFHQTLVLGETALVSSDYESNSSLADMSEFTYSLETINPAQRWSSTGNIPTIGEGNGAFGKSKSASGFPANYSECSCHGRKTRPIVYVTFASGSKRHEDEVASLCDMCDQAGFAVKCDNYRALQEKGELNVHQWRDENFQRADCVLFCISPGYIDIVNSIEDDLASAGENDHEKGAIYIYNLARSELVECCSIDKRFLFVLFTNSGKELNVPQCFSPYTKFKFPGQSETLVKAMQNRYPGSR</sequence>
<evidence type="ECO:0000313" key="4">
    <source>
        <dbReference type="Proteomes" id="UP000005408"/>
    </source>
</evidence>
<dbReference type="AlphaFoldDB" id="K1QKG1"/>
<protein>
    <submittedName>
        <fullName evidence="3">SEFIR domain-containing protein</fullName>
    </submittedName>
</protein>
<dbReference type="EnsemblMetazoa" id="G5677.4">
    <property type="protein sequence ID" value="G5677.4:cds"/>
    <property type="gene ID" value="G5677"/>
</dbReference>
<feature type="domain" description="SEFIR" evidence="1">
    <location>
        <begin position="136"/>
        <end position="282"/>
    </location>
</feature>
<dbReference type="EnsemblMetazoa" id="G5677.6">
    <property type="protein sequence ID" value="G5677.6:cds"/>
    <property type="gene ID" value="G5677"/>
</dbReference>
<dbReference type="Pfam" id="PF08357">
    <property type="entry name" value="SEFIR"/>
    <property type="match status" value="1"/>
</dbReference>
<dbReference type="EnsemblMetazoa" id="G5677.1">
    <property type="protein sequence ID" value="G5677.1:cds"/>
    <property type="gene ID" value="G5677"/>
</dbReference>
<dbReference type="HOGENOM" id="CLU_953940_0_0_1"/>
<evidence type="ECO:0000313" key="2">
    <source>
        <dbReference type="EMBL" id="EKC31579.1"/>
    </source>
</evidence>
<name>K1QKG1_MAGGI</name>
<dbReference type="Gene3D" id="3.40.50.11530">
    <property type="match status" value="1"/>
</dbReference>
<reference evidence="2" key="1">
    <citation type="journal article" date="2012" name="Nature">
        <title>The oyster genome reveals stress adaptation and complexity of shell formation.</title>
        <authorList>
            <person name="Zhang G."/>
            <person name="Fang X."/>
            <person name="Guo X."/>
            <person name="Li L."/>
            <person name="Luo R."/>
            <person name="Xu F."/>
            <person name="Yang P."/>
            <person name="Zhang L."/>
            <person name="Wang X."/>
            <person name="Qi H."/>
            <person name="Xiong Z."/>
            <person name="Que H."/>
            <person name="Xie Y."/>
            <person name="Holland P.W."/>
            <person name="Paps J."/>
            <person name="Zhu Y."/>
            <person name="Wu F."/>
            <person name="Chen Y."/>
            <person name="Wang J."/>
            <person name="Peng C."/>
            <person name="Meng J."/>
            <person name="Yang L."/>
            <person name="Liu J."/>
            <person name="Wen B."/>
            <person name="Zhang N."/>
            <person name="Huang Z."/>
            <person name="Zhu Q."/>
            <person name="Feng Y."/>
            <person name="Mount A."/>
            <person name="Hedgecock D."/>
            <person name="Xu Z."/>
            <person name="Liu Y."/>
            <person name="Domazet-Loso T."/>
            <person name="Du Y."/>
            <person name="Sun X."/>
            <person name="Zhang S."/>
            <person name="Liu B."/>
            <person name="Cheng P."/>
            <person name="Jiang X."/>
            <person name="Li J."/>
            <person name="Fan D."/>
            <person name="Wang W."/>
            <person name="Fu W."/>
            <person name="Wang T."/>
            <person name="Wang B."/>
            <person name="Zhang J."/>
            <person name="Peng Z."/>
            <person name="Li Y."/>
            <person name="Li N."/>
            <person name="Wang J."/>
            <person name="Chen M."/>
            <person name="He Y."/>
            <person name="Tan F."/>
            <person name="Song X."/>
            <person name="Zheng Q."/>
            <person name="Huang R."/>
            <person name="Yang H."/>
            <person name="Du X."/>
            <person name="Chen L."/>
            <person name="Yang M."/>
            <person name="Gaffney P.M."/>
            <person name="Wang S."/>
            <person name="Luo L."/>
            <person name="She Z."/>
            <person name="Ming Y."/>
            <person name="Huang W."/>
            <person name="Zhang S."/>
            <person name="Huang B."/>
            <person name="Zhang Y."/>
            <person name="Qu T."/>
            <person name="Ni P."/>
            <person name="Miao G."/>
            <person name="Wang J."/>
            <person name="Wang Q."/>
            <person name="Steinberg C.E."/>
            <person name="Wang H."/>
            <person name="Li N."/>
            <person name="Qian L."/>
            <person name="Zhang G."/>
            <person name="Li Y."/>
            <person name="Yang H."/>
            <person name="Liu X."/>
            <person name="Wang J."/>
            <person name="Yin Y."/>
            <person name="Wang J."/>
        </authorList>
    </citation>
    <scope>NUCLEOTIDE SEQUENCE [LARGE SCALE GENOMIC DNA]</scope>
    <source>
        <strain evidence="2">05x7-T-G4-1.051#20</strain>
    </source>
</reference>
<dbReference type="EnsemblMetazoa" id="G5677.3">
    <property type="protein sequence ID" value="G5677.3:cds"/>
    <property type="gene ID" value="G5677"/>
</dbReference>
<evidence type="ECO:0000313" key="3">
    <source>
        <dbReference type="EnsemblMetazoa" id="G5677.1:cds"/>
    </source>
</evidence>
<accession>K1QKG1</accession>
<proteinExistence type="predicted"/>
<dbReference type="EnsemblMetazoa" id="G5677.2">
    <property type="protein sequence ID" value="G5677.2:cds"/>
    <property type="gene ID" value="G5677"/>
</dbReference>
<dbReference type="EMBL" id="JH816755">
    <property type="protein sequence ID" value="EKC31579.1"/>
    <property type="molecule type" value="Genomic_DNA"/>
</dbReference>
<dbReference type="EnsemblMetazoa" id="G5677.5">
    <property type="protein sequence ID" value="G5677.5:cds"/>
    <property type="gene ID" value="G5677"/>
</dbReference>